<name>A0A8T0GKB4_CERPU</name>
<proteinExistence type="predicted"/>
<comment type="caution">
    <text evidence="1">The sequence shown here is derived from an EMBL/GenBank/DDBJ whole genome shotgun (WGS) entry which is preliminary data.</text>
</comment>
<keyword evidence="2" id="KW-1185">Reference proteome</keyword>
<dbReference type="EMBL" id="CM026431">
    <property type="protein sequence ID" value="KAG0559986.1"/>
    <property type="molecule type" value="Genomic_DNA"/>
</dbReference>
<organism evidence="1 2">
    <name type="scientific">Ceratodon purpureus</name>
    <name type="common">Fire moss</name>
    <name type="synonym">Dicranum purpureum</name>
    <dbReference type="NCBI Taxonomy" id="3225"/>
    <lineage>
        <taxon>Eukaryota</taxon>
        <taxon>Viridiplantae</taxon>
        <taxon>Streptophyta</taxon>
        <taxon>Embryophyta</taxon>
        <taxon>Bryophyta</taxon>
        <taxon>Bryophytina</taxon>
        <taxon>Bryopsida</taxon>
        <taxon>Dicranidae</taxon>
        <taxon>Pseudoditrichales</taxon>
        <taxon>Ditrichaceae</taxon>
        <taxon>Ceratodon</taxon>
    </lineage>
</organism>
<dbReference type="AlphaFoldDB" id="A0A8T0GKB4"/>
<evidence type="ECO:0000313" key="2">
    <source>
        <dbReference type="Proteomes" id="UP000822688"/>
    </source>
</evidence>
<evidence type="ECO:0000313" key="1">
    <source>
        <dbReference type="EMBL" id="KAG0559986.1"/>
    </source>
</evidence>
<dbReference type="Proteomes" id="UP000822688">
    <property type="component" value="Chromosome 10"/>
</dbReference>
<reference evidence="1" key="1">
    <citation type="submission" date="2020-06" db="EMBL/GenBank/DDBJ databases">
        <title>WGS assembly of Ceratodon purpureus strain R40.</title>
        <authorList>
            <person name="Carey S.B."/>
            <person name="Jenkins J."/>
            <person name="Shu S."/>
            <person name="Lovell J.T."/>
            <person name="Sreedasyam A."/>
            <person name="Maumus F."/>
            <person name="Tiley G.P."/>
            <person name="Fernandez-Pozo N."/>
            <person name="Barry K."/>
            <person name="Chen C."/>
            <person name="Wang M."/>
            <person name="Lipzen A."/>
            <person name="Daum C."/>
            <person name="Saski C.A."/>
            <person name="Payton A.C."/>
            <person name="Mcbreen J.C."/>
            <person name="Conrad R.E."/>
            <person name="Kollar L.M."/>
            <person name="Olsson S."/>
            <person name="Huttunen S."/>
            <person name="Landis J.B."/>
            <person name="Wickett N.J."/>
            <person name="Johnson M.G."/>
            <person name="Rensing S.A."/>
            <person name="Grimwood J."/>
            <person name="Schmutz J."/>
            <person name="Mcdaniel S.F."/>
        </authorList>
    </citation>
    <scope>NUCLEOTIDE SEQUENCE</scope>
    <source>
        <strain evidence="1">R40</strain>
    </source>
</reference>
<accession>A0A8T0GKB4</accession>
<gene>
    <name evidence="1" type="ORF">KC19_10G144900</name>
</gene>
<protein>
    <submittedName>
        <fullName evidence="1">Uncharacterized protein</fullName>
    </submittedName>
</protein>
<sequence length="75" mass="8520">MITNAKPRGRLREKQYEGEGILGVNSVCQFVCNSFLLPPPPAKRLDIWSFVQYNSKQYRGCCLSHFPMIVRAGSD</sequence>